<accession>A0A1T5K7H5</accession>
<dbReference type="RefSeq" id="WP_079728057.1">
    <property type="nucleotide sequence ID" value="NZ_FUZP01000002.1"/>
</dbReference>
<dbReference type="InterPro" id="IPR001544">
    <property type="entry name" value="Aminotrans_IV"/>
</dbReference>
<dbReference type="PANTHER" id="PTHR42743">
    <property type="entry name" value="AMINO-ACID AMINOTRANSFERASE"/>
    <property type="match status" value="1"/>
</dbReference>
<dbReference type="OrthoDB" id="3199344at2"/>
<dbReference type="InterPro" id="IPR043132">
    <property type="entry name" value="BCAT-like_C"/>
</dbReference>
<evidence type="ECO:0000313" key="3">
    <source>
        <dbReference type="Proteomes" id="UP000190857"/>
    </source>
</evidence>
<dbReference type="GO" id="GO:0016829">
    <property type="term" value="F:lyase activity"/>
    <property type="evidence" value="ECO:0007669"/>
    <property type="project" value="UniProtKB-KW"/>
</dbReference>
<dbReference type="InterPro" id="IPR036038">
    <property type="entry name" value="Aminotransferase-like"/>
</dbReference>
<proteinExistence type="inferred from homology"/>
<name>A0A1T5K7H5_9MICO</name>
<dbReference type="EMBL" id="FUZP01000002">
    <property type="protein sequence ID" value="SKC59475.1"/>
    <property type="molecule type" value="Genomic_DNA"/>
</dbReference>
<dbReference type="InterPro" id="IPR050571">
    <property type="entry name" value="Class-IV_PLP-Dep_Aminotrnsfr"/>
</dbReference>
<dbReference type="PANTHER" id="PTHR42743:SF11">
    <property type="entry name" value="AMINODEOXYCHORISMATE LYASE"/>
    <property type="match status" value="1"/>
</dbReference>
<comment type="similarity">
    <text evidence="1">Belongs to the class-IV pyridoxal-phosphate-dependent aminotransferase family.</text>
</comment>
<protein>
    <submittedName>
        <fullName evidence="2">4-amino-4-deoxychorismate lyase</fullName>
    </submittedName>
</protein>
<dbReference type="Gene3D" id="3.20.10.10">
    <property type="entry name" value="D-amino Acid Aminotransferase, subunit A, domain 2"/>
    <property type="match status" value="1"/>
</dbReference>
<dbReference type="Gene3D" id="3.30.470.10">
    <property type="match status" value="1"/>
</dbReference>
<dbReference type="NCBIfam" id="NF005888">
    <property type="entry name" value="PRK07849.1-3"/>
    <property type="match status" value="1"/>
</dbReference>
<dbReference type="STRING" id="123320.SAMN06309945_1968"/>
<organism evidence="2 3">
    <name type="scientific">Okibacterium fritillariae</name>
    <dbReference type="NCBI Taxonomy" id="123320"/>
    <lineage>
        <taxon>Bacteria</taxon>
        <taxon>Bacillati</taxon>
        <taxon>Actinomycetota</taxon>
        <taxon>Actinomycetes</taxon>
        <taxon>Micrococcales</taxon>
        <taxon>Microbacteriaceae</taxon>
        <taxon>Okibacterium</taxon>
    </lineage>
</organism>
<keyword evidence="2" id="KW-0456">Lyase</keyword>
<gene>
    <name evidence="2" type="ORF">SAMN06309945_1968</name>
</gene>
<dbReference type="GO" id="GO:0005829">
    <property type="term" value="C:cytosol"/>
    <property type="evidence" value="ECO:0007669"/>
    <property type="project" value="TreeGrafter"/>
</dbReference>
<dbReference type="GO" id="GO:0046394">
    <property type="term" value="P:carboxylic acid biosynthetic process"/>
    <property type="evidence" value="ECO:0007669"/>
    <property type="project" value="UniProtKB-ARBA"/>
</dbReference>
<dbReference type="InterPro" id="IPR043131">
    <property type="entry name" value="BCAT-like_N"/>
</dbReference>
<keyword evidence="3" id="KW-1185">Reference proteome</keyword>
<dbReference type="Proteomes" id="UP000190857">
    <property type="component" value="Unassembled WGS sequence"/>
</dbReference>
<sequence length="296" mass="31775">MTENVYRIDLVAADQQQPADGWWGSVTQMGPDEALLDARDLGASRGDGIFETFGTMEGRVHALDAHLARLGRSAHSLDLPEPNVEQLDAVVRRAAQEIDAPGQASIKLVLTRGVEGTGIPTGWMVVSAISAETFASQRRDGIDVVVLERGYPSDVAERAPWLLAGAKTLSYAVNMAALREAKRQGADEALFVSTDGYALEAPTSNLVVKLDGEFVTTPPVNGILAGTTQGDLFELLEGWGERTAYRLLTIDEVRSADAAWLLSSVRLAAPLRSLDGQPLEVDVELTARINDALLGR</sequence>
<evidence type="ECO:0000256" key="1">
    <source>
        <dbReference type="ARBA" id="ARBA00009320"/>
    </source>
</evidence>
<dbReference type="SUPFAM" id="SSF56752">
    <property type="entry name" value="D-aminoacid aminotransferase-like PLP-dependent enzymes"/>
    <property type="match status" value="1"/>
</dbReference>
<evidence type="ECO:0000313" key="2">
    <source>
        <dbReference type="EMBL" id="SKC59475.1"/>
    </source>
</evidence>
<dbReference type="Pfam" id="PF01063">
    <property type="entry name" value="Aminotran_4"/>
    <property type="match status" value="1"/>
</dbReference>
<dbReference type="AlphaFoldDB" id="A0A1T5K7H5"/>
<reference evidence="2 3" key="1">
    <citation type="submission" date="2017-02" db="EMBL/GenBank/DDBJ databases">
        <authorList>
            <person name="Peterson S.W."/>
        </authorList>
    </citation>
    <scope>NUCLEOTIDE SEQUENCE [LARGE SCALE GENOMIC DNA]</scope>
    <source>
        <strain evidence="2 3">VKM Ac-2059</strain>
    </source>
</reference>